<feature type="transmembrane region" description="Helical" evidence="9">
    <location>
        <begin position="866"/>
        <end position="885"/>
    </location>
</feature>
<dbReference type="Gene3D" id="3.30.70.1320">
    <property type="entry name" value="Multidrug efflux transporter AcrB pore domain like"/>
    <property type="match status" value="1"/>
</dbReference>
<keyword evidence="12" id="KW-1185">Reference proteome</keyword>
<feature type="transmembrane region" description="Helical" evidence="9">
    <location>
        <begin position="12"/>
        <end position="32"/>
    </location>
</feature>
<evidence type="ECO:0000256" key="2">
    <source>
        <dbReference type="ARBA" id="ARBA00010942"/>
    </source>
</evidence>
<feature type="transmembrane region" description="Helical" evidence="9">
    <location>
        <begin position="892"/>
        <end position="912"/>
    </location>
</feature>
<comment type="subcellular location">
    <subcellularLocation>
        <location evidence="1 9">Cell inner membrane</location>
        <topology evidence="1 9">Multi-pass membrane protein</topology>
    </subcellularLocation>
</comment>
<keyword evidence="7 9" id="KW-1133">Transmembrane helix</keyword>
<feature type="transmembrane region" description="Helical" evidence="9">
    <location>
        <begin position="392"/>
        <end position="413"/>
    </location>
</feature>
<feature type="transmembrane region" description="Helical" evidence="9">
    <location>
        <begin position="434"/>
        <end position="458"/>
    </location>
</feature>
<dbReference type="InterPro" id="IPR001036">
    <property type="entry name" value="Acrflvin-R"/>
</dbReference>
<proteinExistence type="inferred from homology"/>
<evidence type="ECO:0000256" key="3">
    <source>
        <dbReference type="ARBA" id="ARBA00022448"/>
    </source>
</evidence>
<dbReference type="PANTHER" id="PTHR32063:SF10">
    <property type="entry name" value="EFFLUX PUMP MEMBRANE TRANSPORTER"/>
    <property type="match status" value="1"/>
</dbReference>
<dbReference type="Gene3D" id="3.30.2090.10">
    <property type="entry name" value="Multidrug efflux transporter AcrB TolC docking domain, DN and DC subdomains"/>
    <property type="match status" value="2"/>
</dbReference>
<evidence type="ECO:0000256" key="8">
    <source>
        <dbReference type="ARBA" id="ARBA00023136"/>
    </source>
</evidence>
<dbReference type="Gene3D" id="1.20.1640.10">
    <property type="entry name" value="Multidrug efflux transporter AcrB transmembrane domain"/>
    <property type="match status" value="2"/>
</dbReference>
<dbReference type="Proteomes" id="UP000063429">
    <property type="component" value="Chromosome"/>
</dbReference>
<dbReference type="InterPro" id="IPR027463">
    <property type="entry name" value="AcrB_DN_DC_subdom"/>
</dbReference>
<dbReference type="SUPFAM" id="SSF82693">
    <property type="entry name" value="Multidrug efflux transporter AcrB pore domain, PN1, PN2, PC1 and PC2 subdomains"/>
    <property type="match status" value="3"/>
</dbReference>
<dbReference type="Pfam" id="PF00873">
    <property type="entry name" value="ACR_tran"/>
    <property type="match status" value="1"/>
</dbReference>
<dbReference type="InterPro" id="IPR000731">
    <property type="entry name" value="SSD"/>
</dbReference>
<dbReference type="NCBIfam" id="NF000282">
    <property type="entry name" value="RND_permease_1"/>
    <property type="match status" value="1"/>
</dbReference>
<feature type="transmembrane region" description="Helical" evidence="9">
    <location>
        <begin position="538"/>
        <end position="557"/>
    </location>
</feature>
<keyword evidence="3 9" id="KW-0813">Transport</keyword>
<dbReference type="SUPFAM" id="SSF82866">
    <property type="entry name" value="Multidrug efflux transporter AcrB transmembrane domain"/>
    <property type="match status" value="2"/>
</dbReference>
<comment type="similarity">
    <text evidence="2 9">Belongs to the resistance-nodulation-cell division (RND) (TC 2.A.6) family.</text>
</comment>
<sequence length="1047" mass="112627">MPQFFINRPVFAWVVAIFIILLGLIALPQLPIARYPTVAPPSVSIYATYPGATPRSMNDSVVSLIERELSSVKNLLYFESSSDTSGSAQITATFKPGTDPDLAQVDVQNRLKTVEPRLPQAVRQNGLSVEASGSGFLMLVGLTSPSGKFDEMALGDYMARNVVDELRRIGGVGRVQLFGAERAMRIWVDPAKLIAYKLSMSDVSSAISQQNAQIAPGRVGDSPARSGQRVTIPLTVEGQLKTPEQFEHIVLRSTSGGAQVLLRDVAWVELGAQSFAYANRENGRPSTAAAIQLSPGANAVRTAQAVREKMALLAQTMPAGMAYSVPFDTAPFVKISIQKVIVTLIEAMVLVFLVMFLFLQKVRYTLIPAIVAPIALLGTFAVMLVAGFSVNVLTMFGMVLAIGIIVDDAIVVVENVERLMASEGLSPREATSRAMREITGAIVGITLVLTAVFIPMALASGSVGEIYRQFTLSMAVAILFSAFLALTLTPALCATILKPIGPESHAKRGFFGWFNARFERMTQRYENGVVRLLKRSGWVMLLFAALVAALATAFTWLPSAFLPEEDQGYFMTSIQLPSDATAERTLDAVKVFERHLASRPAIDNNQSILGYSFAGSGPNAAMAYTMLKDWDQRNGATAADEAEHARKAMEPVADAVSMSLLPPAIDELGNSSGFTMRLEDRASQGYAALKEAQASLLEAARKSRIVGDVYAEELPSGASVRLEIDRRKAQAMGVSFNAINETLSSAMGSLYVNDFPNAGRMQQVIVQADASARMQVEDVMRLHVRNAGGGMVSLSELVKPVWGVSPQQLVRYQGYPAVRISGAPKAGASSGEAMAEMERLVAQLPPGFALEWTGQSLQERQSAAQAPMLMALSALVVFLVLAALYESWAIPLSVMLVVPLGLLGAVLAVVLRGMPNDVFFKVGMITVMGLSAKNAILIVEFARQLRAQGKGLVESAVEASRLRLRPILMTSLAFALGVLPLMLAGGASAETQRAIGTGVFGGMVSATVLAVFFVPVFFVFVLGFTERLAQWRQQRSRIRQVSAPPFP</sequence>
<evidence type="ECO:0000256" key="1">
    <source>
        <dbReference type="ARBA" id="ARBA00004429"/>
    </source>
</evidence>
<feature type="transmembrane region" description="Helical" evidence="9">
    <location>
        <begin position="470"/>
        <end position="497"/>
    </location>
</feature>
<dbReference type="Gene3D" id="3.30.70.1440">
    <property type="entry name" value="Multidrug efflux transporter AcrB pore domain"/>
    <property type="match status" value="1"/>
</dbReference>
<dbReference type="Gene3D" id="3.30.70.1430">
    <property type="entry name" value="Multidrug efflux transporter AcrB pore domain"/>
    <property type="match status" value="2"/>
</dbReference>
<keyword evidence="4" id="KW-1003">Cell membrane</keyword>
<feature type="transmembrane region" description="Helical" evidence="9">
    <location>
        <begin position="999"/>
        <end position="1025"/>
    </location>
</feature>
<dbReference type="SUPFAM" id="SSF82714">
    <property type="entry name" value="Multidrug efflux transporter AcrB TolC docking domain, DN and DC subdomains"/>
    <property type="match status" value="2"/>
</dbReference>
<dbReference type="PROSITE" id="PS50156">
    <property type="entry name" value="SSD"/>
    <property type="match status" value="1"/>
</dbReference>
<dbReference type="RefSeq" id="WP_053199340.1">
    <property type="nucleotide sequence ID" value="NZ_CP011409.1"/>
</dbReference>
<protein>
    <recommendedName>
        <fullName evidence="9">Efflux pump membrane transporter</fullName>
    </recommendedName>
</protein>
<feature type="transmembrane region" description="Helical" evidence="9">
    <location>
        <begin position="967"/>
        <end position="987"/>
    </location>
</feature>
<dbReference type="PANTHER" id="PTHR32063">
    <property type="match status" value="1"/>
</dbReference>
<accession>A0ABM5V3L8</accession>
<organism evidence="11 12">
    <name type="scientific">Herbaspirillum hiltneri N3</name>
    <dbReference type="NCBI Taxonomy" id="1262470"/>
    <lineage>
        <taxon>Bacteria</taxon>
        <taxon>Pseudomonadati</taxon>
        <taxon>Pseudomonadota</taxon>
        <taxon>Betaproteobacteria</taxon>
        <taxon>Burkholderiales</taxon>
        <taxon>Oxalobacteraceae</taxon>
        <taxon>Herbaspirillum</taxon>
    </lineage>
</organism>
<evidence type="ECO:0000256" key="5">
    <source>
        <dbReference type="ARBA" id="ARBA00022519"/>
    </source>
</evidence>
<name>A0ABM5V3L8_9BURK</name>
<dbReference type="EMBL" id="CP011409">
    <property type="protein sequence ID" value="AKZ64124.1"/>
    <property type="molecule type" value="Genomic_DNA"/>
</dbReference>
<feature type="transmembrane region" description="Helical" evidence="9">
    <location>
        <begin position="918"/>
        <end position="942"/>
    </location>
</feature>
<keyword evidence="6 9" id="KW-0812">Transmembrane</keyword>
<feature type="transmembrane region" description="Helical" evidence="9">
    <location>
        <begin position="340"/>
        <end position="359"/>
    </location>
</feature>
<keyword evidence="8 9" id="KW-0472">Membrane</keyword>
<dbReference type="InterPro" id="IPR004764">
    <property type="entry name" value="MdtF-like"/>
</dbReference>
<feature type="transmembrane region" description="Helical" evidence="9">
    <location>
        <begin position="366"/>
        <end position="386"/>
    </location>
</feature>
<evidence type="ECO:0000313" key="12">
    <source>
        <dbReference type="Proteomes" id="UP000063429"/>
    </source>
</evidence>
<gene>
    <name evidence="11" type="ORF">F506_16915</name>
</gene>
<evidence type="ECO:0000256" key="6">
    <source>
        <dbReference type="ARBA" id="ARBA00022692"/>
    </source>
</evidence>
<keyword evidence="5 9" id="KW-0997">Cell inner membrane</keyword>
<evidence type="ECO:0000256" key="4">
    <source>
        <dbReference type="ARBA" id="ARBA00022475"/>
    </source>
</evidence>
<evidence type="ECO:0000313" key="11">
    <source>
        <dbReference type="EMBL" id="AKZ64124.1"/>
    </source>
</evidence>
<evidence type="ECO:0000256" key="7">
    <source>
        <dbReference type="ARBA" id="ARBA00022989"/>
    </source>
</evidence>
<evidence type="ECO:0000256" key="9">
    <source>
        <dbReference type="RuleBase" id="RU364070"/>
    </source>
</evidence>
<feature type="domain" description="SSD" evidence="10">
    <location>
        <begin position="364"/>
        <end position="495"/>
    </location>
</feature>
<reference evidence="12" key="1">
    <citation type="journal article" date="2015" name="Genome Announc.">
        <title>Complete Genome Sequence of Herbaspirillum hiltneri N3 (DSM 17495), Isolated from Surface-Sterilized Wheat Roots.</title>
        <authorList>
            <person name="Guizelini D."/>
            <person name="Saizaki P.M."/>
            <person name="Coimbra N.A."/>
            <person name="Weiss V.A."/>
            <person name="Faoro H."/>
            <person name="Sfeir M.Z."/>
            <person name="Baura V.A."/>
            <person name="Monteiro R.A."/>
            <person name="Chubatsu L.S."/>
            <person name="Souza E.M."/>
            <person name="Cruz L.M."/>
            <person name="Pedrosa F.O."/>
            <person name="Raittz R.T."/>
            <person name="Marchaukoski J.N."/>
            <person name="Steffens M.B."/>
        </authorList>
    </citation>
    <scope>NUCLEOTIDE SEQUENCE [LARGE SCALE GENOMIC DNA]</scope>
    <source>
        <strain evidence="12">N3</strain>
    </source>
</reference>
<dbReference type="NCBIfam" id="TIGR00915">
    <property type="entry name" value="2A0602"/>
    <property type="match status" value="1"/>
</dbReference>
<evidence type="ECO:0000259" key="10">
    <source>
        <dbReference type="PROSITE" id="PS50156"/>
    </source>
</evidence>
<dbReference type="PRINTS" id="PR00702">
    <property type="entry name" value="ACRIFLAVINRP"/>
</dbReference>